<organism evidence="8 9">
    <name type="scientific">Litoribrevibacter euphylliae</name>
    <dbReference type="NCBI Taxonomy" id="1834034"/>
    <lineage>
        <taxon>Bacteria</taxon>
        <taxon>Pseudomonadati</taxon>
        <taxon>Pseudomonadota</taxon>
        <taxon>Gammaproteobacteria</taxon>
        <taxon>Oceanospirillales</taxon>
        <taxon>Oceanospirillaceae</taxon>
        <taxon>Litoribrevibacter</taxon>
    </lineage>
</organism>
<evidence type="ECO:0000256" key="5">
    <source>
        <dbReference type="ARBA" id="ARBA00023143"/>
    </source>
</evidence>
<keyword evidence="4" id="KW-0964">Secreted</keyword>
<dbReference type="InterPro" id="IPR001029">
    <property type="entry name" value="Flagellin_N"/>
</dbReference>
<evidence type="ECO:0000313" key="9">
    <source>
        <dbReference type="Proteomes" id="UP001595476"/>
    </source>
</evidence>
<accession>A0ABV7HCZ5</accession>
<dbReference type="InterPro" id="IPR013384">
    <property type="entry name" value="Flagell_FlgL"/>
</dbReference>
<dbReference type="PRINTS" id="PR00207">
    <property type="entry name" value="FLAGELLIN"/>
</dbReference>
<dbReference type="PANTHER" id="PTHR42792">
    <property type="entry name" value="FLAGELLIN"/>
    <property type="match status" value="1"/>
</dbReference>
<dbReference type="NCBIfam" id="TIGR02550">
    <property type="entry name" value="flagell_flgL"/>
    <property type="match status" value="1"/>
</dbReference>
<comment type="similarity">
    <text evidence="3">Belongs to the bacterial flagellin family.</text>
</comment>
<dbReference type="Proteomes" id="UP001595476">
    <property type="component" value="Unassembled WGS sequence"/>
</dbReference>
<reference evidence="9" key="1">
    <citation type="journal article" date="2019" name="Int. J. Syst. Evol. Microbiol.">
        <title>The Global Catalogue of Microorganisms (GCM) 10K type strain sequencing project: providing services to taxonomists for standard genome sequencing and annotation.</title>
        <authorList>
            <consortium name="The Broad Institute Genomics Platform"/>
            <consortium name="The Broad Institute Genome Sequencing Center for Infectious Disease"/>
            <person name="Wu L."/>
            <person name="Ma J."/>
        </authorList>
    </citation>
    <scope>NUCLEOTIDE SEQUENCE [LARGE SCALE GENOMIC DNA]</scope>
    <source>
        <strain evidence="9">KCTC 52438</strain>
    </source>
</reference>
<feature type="domain" description="Flagellin N-terminal" evidence="7">
    <location>
        <begin position="20"/>
        <end position="140"/>
    </location>
</feature>
<dbReference type="Gene3D" id="1.20.1330.10">
    <property type="entry name" value="f41 fragment of flagellin, N-terminal domain"/>
    <property type="match status" value="2"/>
</dbReference>
<evidence type="ECO:0000256" key="6">
    <source>
        <dbReference type="SAM" id="Coils"/>
    </source>
</evidence>
<evidence type="ECO:0000256" key="1">
    <source>
        <dbReference type="ARBA" id="ARBA00004365"/>
    </source>
</evidence>
<comment type="subcellular location">
    <subcellularLocation>
        <location evidence="1">Bacterial flagellum</location>
    </subcellularLocation>
    <subcellularLocation>
        <location evidence="2">Secreted</location>
    </subcellularLocation>
</comment>
<keyword evidence="5" id="KW-0975">Bacterial flagellum</keyword>
<protein>
    <submittedName>
        <fullName evidence="8">Flagellar hook-associated protein FlgL</fullName>
    </submittedName>
</protein>
<gene>
    <name evidence="8" type="primary">flgL</name>
    <name evidence="8" type="ORF">ACFOEK_03105</name>
</gene>
<dbReference type="SUPFAM" id="SSF64518">
    <property type="entry name" value="Phase 1 flagellin"/>
    <property type="match status" value="1"/>
</dbReference>
<dbReference type="InterPro" id="IPR001492">
    <property type="entry name" value="Flagellin"/>
</dbReference>
<evidence type="ECO:0000256" key="3">
    <source>
        <dbReference type="ARBA" id="ARBA00005709"/>
    </source>
</evidence>
<keyword evidence="8" id="KW-0966">Cell projection</keyword>
<keyword evidence="8" id="KW-0282">Flagellum</keyword>
<dbReference type="RefSeq" id="WP_386716009.1">
    <property type="nucleotide sequence ID" value="NZ_JBHRSZ010000002.1"/>
</dbReference>
<keyword evidence="6" id="KW-0175">Coiled coil</keyword>
<proteinExistence type="inferred from homology"/>
<sequence length="412" mass="44755">MVRVSTQQAFLGSVGEMIDLNSQVLDTQAKISSGKEVLTAADDPLAASRISQLTQGIALREQYTKNLTTLEAALQAEESALNNIVDNIQKVRELTVAAGNGSYGLEDRQSIAIELEQRLEELVALANTKDASGEYIFSGFQGDTVPFVEVQDGTYVYQGDEGQRFIKADESTNVARNDNGKRIFFEIESANNTVFTTANPLNADQDAYITSGRVTDQTAYDAFYPEDMVITFNPETNIVPNGPNYTITEKSTGKPIVTDFAHVQGAEVTFNGASFTISGNPNPGDVYTVESTNKQDVFKTLKNLTDGLNTLADTPSDKAQLETLLADTLINLDNALESVIETQSDVGGRLNIVDTSRDTQEEINLVNQTVLSGIRDLDYAAAVSNLSFQTFVLEATQSTFTRVSGLSLFNQL</sequence>
<dbReference type="EMBL" id="JBHRSZ010000002">
    <property type="protein sequence ID" value="MFC3150005.1"/>
    <property type="molecule type" value="Genomic_DNA"/>
</dbReference>
<dbReference type="PANTHER" id="PTHR42792:SF1">
    <property type="entry name" value="FLAGELLAR HOOK-ASSOCIATED PROTEIN 3"/>
    <property type="match status" value="1"/>
</dbReference>
<comment type="caution">
    <text evidence="8">The sequence shown here is derived from an EMBL/GenBank/DDBJ whole genome shotgun (WGS) entry which is preliminary data.</text>
</comment>
<keyword evidence="9" id="KW-1185">Reference proteome</keyword>
<evidence type="ECO:0000313" key="8">
    <source>
        <dbReference type="EMBL" id="MFC3150005.1"/>
    </source>
</evidence>
<keyword evidence="8" id="KW-0969">Cilium</keyword>
<evidence type="ECO:0000259" key="7">
    <source>
        <dbReference type="Pfam" id="PF00669"/>
    </source>
</evidence>
<name>A0ABV7HCZ5_9GAMM</name>
<feature type="coiled-coil region" evidence="6">
    <location>
        <begin position="60"/>
        <end position="94"/>
    </location>
</feature>
<evidence type="ECO:0000256" key="4">
    <source>
        <dbReference type="ARBA" id="ARBA00022525"/>
    </source>
</evidence>
<dbReference type="Pfam" id="PF00669">
    <property type="entry name" value="Flagellin_N"/>
    <property type="match status" value="1"/>
</dbReference>
<evidence type="ECO:0000256" key="2">
    <source>
        <dbReference type="ARBA" id="ARBA00004613"/>
    </source>
</evidence>